<dbReference type="Proteomes" id="UP000260970">
    <property type="component" value="Unassembled WGS sequence"/>
</dbReference>
<dbReference type="EMBL" id="QSUG01000003">
    <property type="protein sequence ID" value="RGN25126.1"/>
    <property type="molecule type" value="Genomic_DNA"/>
</dbReference>
<dbReference type="InterPro" id="IPR006521">
    <property type="entry name" value="Tail_protein_I"/>
</dbReference>
<proteinExistence type="predicted"/>
<dbReference type="Pfam" id="PF09684">
    <property type="entry name" value="Tail_P2_I"/>
    <property type="match status" value="1"/>
</dbReference>
<gene>
    <name evidence="1" type="ORF">DXB72_05075</name>
</gene>
<evidence type="ECO:0000313" key="2">
    <source>
        <dbReference type="Proteomes" id="UP000260970"/>
    </source>
</evidence>
<evidence type="ECO:0000313" key="1">
    <source>
        <dbReference type="EMBL" id="RGN25126.1"/>
    </source>
</evidence>
<dbReference type="AlphaFoldDB" id="A0A3E5AQ77"/>
<reference evidence="1 2" key="1">
    <citation type="submission" date="2018-08" db="EMBL/GenBank/DDBJ databases">
        <title>A genome reference for cultivated species of the human gut microbiota.</title>
        <authorList>
            <person name="Zou Y."/>
            <person name="Xue W."/>
            <person name="Luo G."/>
        </authorList>
    </citation>
    <scope>NUCLEOTIDE SEQUENCE [LARGE SCALE GENOMIC DNA]</scope>
    <source>
        <strain evidence="1 2">OM05-6AA</strain>
    </source>
</reference>
<organism evidence="1 2">
    <name type="scientific">Agathobacter rectalis</name>
    <dbReference type="NCBI Taxonomy" id="39491"/>
    <lineage>
        <taxon>Bacteria</taxon>
        <taxon>Bacillati</taxon>
        <taxon>Bacillota</taxon>
        <taxon>Clostridia</taxon>
        <taxon>Lachnospirales</taxon>
        <taxon>Lachnospiraceae</taxon>
        <taxon>Agathobacter</taxon>
    </lineage>
</organism>
<accession>A0A3E5AQ77</accession>
<name>A0A3E5AQ77_9FIRM</name>
<protein>
    <recommendedName>
        <fullName evidence="3">Phage tail protein I</fullName>
    </recommendedName>
</protein>
<sequence>MIDIRNGELADLWPDETSPEFKSISYALHMAIIRMLEKAAGVGSSCDIDHLAESTLDYLAVETRAMYYDQGADIETKRSIIKNTLKWYTQAGTVKATEELIASVFGGDARLIEWFDFTEPPIEANTFDVETEALMTKDIINELTSVIKKVKNSKSHIRRVTVLRELHSAATMATCITAINECTVSNHEISDTDATEGMNVAAVAAPVTETYALNTTAGDVQATAGAFIASATGTEGSTYVLNDNQGATEASGTIDVGPANASEESTHALNAETGKADLSQSERAAMRANIDYQTTTVIKEE</sequence>
<comment type="caution">
    <text evidence="1">The sequence shown here is derived from an EMBL/GenBank/DDBJ whole genome shotgun (WGS) entry which is preliminary data.</text>
</comment>
<evidence type="ECO:0008006" key="3">
    <source>
        <dbReference type="Google" id="ProtNLM"/>
    </source>
</evidence>
<dbReference type="RefSeq" id="WP_117689811.1">
    <property type="nucleotide sequence ID" value="NZ_QSUE01000002.1"/>
</dbReference>